<dbReference type="GO" id="GO:0006656">
    <property type="term" value="P:phosphatidylcholine biosynthetic process"/>
    <property type="evidence" value="ECO:0007669"/>
    <property type="project" value="TreeGrafter"/>
</dbReference>
<feature type="compositionally biased region" description="Basic residues" evidence="13">
    <location>
        <begin position="1"/>
        <end position="11"/>
    </location>
</feature>
<keyword evidence="4" id="KW-0444">Lipid biosynthesis</keyword>
<dbReference type="EMBL" id="GG738892">
    <property type="protein sequence ID" value="EFC40479.1"/>
    <property type="molecule type" value="Genomic_DNA"/>
</dbReference>
<keyword evidence="6 14" id="KW-0812">Transmembrane</keyword>
<feature type="transmembrane region" description="Helical" evidence="14">
    <location>
        <begin position="301"/>
        <end position="321"/>
    </location>
</feature>
<evidence type="ECO:0000256" key="1">
    <source>
        <dbReference type="ARBA" id="ARBA00004141"/>
    </source>
</evidence>
<feature type="compositionally biased region" description="Polar residues" evidence="13">
    <location>
        <begin position="46"/>
        <end position="65"/>
    </location>
</feature>
<evidence type="ECO:0000256" key="4">
    <source>
        <dbReference type="ARBA" id="ARBA00022516"/>
    </source>
</evidence>
<dbReference type="VEuPathDB" id="AmoebaDB:NAEGRDRAFT_71622"/>
<keyword evidence="12" id="KW-0012">Acyltransferase</keyword>
<dbReference type="GO" id="GO:0016020">
    <property type="term" value="C:membrane"/>
    <property type="evidence" value="ECO:0007669"/>
    <property type="project" value="UniProtKB-SubCell"/>
</dbReference>
<evidence type="ECO:0000256" key="2">
    <source>
        <dbReference type="ARBA" id="ARBA00006675"/>
    </source>
</evidence>
<evidence type="ECO:0000256" key="14">
    <source>
        <dbReference type="SAM" id="Phobius"/>
    </source>
</evidence>
<evidence type="ECO:0000256" key="3">
    <source>
        <dbReference type="ARBA" id="ARBA00019082"/>
    </source>
</evidence>
<reference evidence="15 16" key="1">
    <citation type="journal article" date="2010" name="Cell">
        <title>The genome of Naegleria gruberi illuminates early eukaryotic versatility.</title>
        <authorList>
            <person name="Fritz-Laylin L.K."/>
            <person name="Prochnik S.E."/>
            <person name="Ginger M.L."/>
            <person name="Dacks J.B."/>
            <person name="Carpenter M.L."/>
            <person name="Field M.C."/>
            <person name="Kuo A."/>
            <person name="Paredez A."/>
            <person name="Chapman J."/>
            <person name="Pham J."/>
            <person name="Shu S."/>
            <person name="Neupane R."/>
            <person name="Cipriano M."/>
            <person name="Mancuso J."/>
            <person name="Tu H."/>
            <person name="Salamov A."/>
            <person name="Lindquist E."/>
            <person name="Shapiro H."/>
            <person name="Lucas S."/>
            <person name="Grigoriev I.V."/>
            <person name="Cande W.Z."/>
            <person name="Fulton C."/>
            <person name="Rokhsar D.S."/>
            <person name="Dawson S.C."/>
        </authorList>
    </citation>
    <scope>NUCLEOTIDE SEQUENCE [LARGE SCALE GENOMIC DNA]</scope>
    <source>
        <strain evidence="15 16">NEG-M</strain>
    </source>
</reference>
<feature type="transmembrane region" description="Helical" evidence="14">
    <location>
        <begin position="167"/>
        <end position="186"/>
    </location>
</feature>
<evidence type="ECO:0000256" key="6">
    <source>
        <dbReference type="ARBA" id="ARBA00022692"/>
    </source>
</evidence>
<evidence type="ECO:0000256" key="8">
    <source>
        <dbReference type="ARBA" id="ARBA00023098"/>
    </source>
</evidence>
<feature type="transmembrane region" description="Helical" evidence="14">
    <location>
        <begin position="327"/>
        <end position="349"/>
    </location>
</feature>
<gene>
    <name evidence="15" type="ORF">NAEGRDRAFT_71622</name>
</gene>
<keyword evidence="8" id="KW-0443">Lipid metabolism</keyword>
<dbReference type="InterPro" id="IPR021261">
    <property type="entry name" value="GPCAT"/>
</dbReference>
<keyword evidence="10" id="KW-0594">Phospholipid biosynthesis</keyword>
<feature type="transmembrane region" description="Helical" evidence="14">
    <location>
        <begin position="198"/>
        <end position="216"/>
    </location>
</feature>
<evidence type="ECO:0000313" key="15">
    <source>
        <dbReference type="EMBL" id="EFC40479.1"/>
    </source>
</evidence>
<dbReference type="Pfam" id="PF10998">
    <property type="entry name" value="DUF2838"/>
    <property type="match status" value="1"/>
</dbReference>
<dbReference type="GO" id="GO:0016746">
    <property type="term" value="F:acyltransferase activity"/>
    <property type="evidence" value="ECO:0007669"/>
    <property type="project" value="UniProtKB-KW"/>
</dbReference>
<feature type="transmembrane region" description="Helical" evidence="14">
    <location>
        <begin position="139"/>
        <end position="161"/>
    </location>
</feature>
<feature type="region of interest" description="Disordered" evidence="13">
    <location>
        <begin position="1"/>
        <end position="65"/>
    </location>
</feature>
<feature type="transmembrane region" description="Helical" evidence="14">
    <location>
        <begin position="236"/>
        <end position="256"/>
    </location>
</feature>
<protein>
    <recommendedName>
        <fullName evidence="3">Glycerophosphocholine acyltransferase 1</fullName>
    </recommendedName>
</protein>
<evidence type="ECO:0000256" key="7">
    <source>
        <dbReference type="ARBA" id="ARBA00022989"/>
    </source>
</evidence>
<sequence>MSQQQTKKKKESKQEKKQEQDPVTTATITPTTTTTTNNNNTTTTTSSSPKQGPQQATPKPSSTLVNVSSSLRKRYKILKNLPNFSVSFSDKIAFTVGVLLLVSTTYLFGHSPKYLPIWYILWMIPLMIYRFIDFHSQHAHYFMIDFCYMGNLALMFFLFFFPTSPHLFVLTFANNCGPILLAIVFWRNSLVFHDFDKLTSAFIHTFPPLISFAIRWYPEQFPEYSVCIRENCEVTWFEVIVPHLLFFLFWQISYFIKTEHIDRNILKERSHVITSFRWITEMDKKSKSYKLGQKFSATTRLFAFMAFQLFYHSLTVLPVIFMFRYIYFHAFCLVAIYIVMVHNGSTFYFEKFVKMVAEQQKQATQQMAHPPQTNQKQ</sequence>
<feature type="transmembrane region" description="Helical" evidence="14">
    <location>
        <begin position="92"/>
        <end position="109"/>
    </location>
</feature>
<dbReference type="InParanoid" id="D2VRK9"/>
<dbReference type="GeneID" id="8851051"/>
<dbReference type="KEGG" id="ngr:NAEGRDRAFT_71622"/>
<evidence type="ECO:0000256" key="9">
    <source>
        <dbReference type="ARBA" id="ARBA00023136"/>
    </source>
</evidence>
<comment type="subcellular location">
    <subcellularLocation>
        <location evidence="1">Membrane</location>
        <topology evidence="1">Multi-pass membrane protein</topology>
    </subcellularLocation>
</comment>
<feature type="compositionally biased region" description="Low complexity" evidence="13">
    <location>
        <begin position="24"/>
        <end position="45"/>
    </location>
</feature>
<evidence type="ECO:0000256" key="10">
    <source>
        <dbReference type="ARBA" id="ARBA00023209"/>
    </source>
</evidence>
<dbReference type="eggNOG" id="KOG2895">
    <property type="taxonomic scope" value="Eukaryota"/>
</dbReference>
<dbReference type="OMA" id="FRWITEM"/>
<proteinExistence type="inferred from homology"/>
<accession>D2VRK9</accession>
<feature type="transmembrane region" description="Helical" evidence="14">
    <location>
        <begin position="115"/>
        <end position="132"/>
    </location>
</feature>
<name>D2VRK9_NAEGR</name>
<dbReference type="PANTHER" id="PTHR31201:SF1">
    <property type="entry name" value="GLYCEROPHOSPHOCHOLINE ACYLTRANSFERASE 1"/>
    <property type="match status" value="1"/>
</dbReference>
<dbReference type="FunCoup" id="D2VRK9">
    <property type="interactions" value="48"/>
</dbReference>
<keyword evidence="11" id="KW-1208">Phospholipid metabolism</keyword>
<dbReference type="OrthoDB" id="406287at2759"/>
<evidence type="ECO:0000256" key="13">
    <source>
        <dbReference type="SAM" id="MobiDB-lite"/>
    </source>
</evidence>
<keyword evidence="16" id="KW-1185">Reference proteome</keyword>
<keyword evidence="7 14" id="KW-1133">Transmembrane helix</keyword>
<organism evidence="16">
    <name type="scientific">Naegleria gruberi</name>
    <name type="common">Amoeba</name>
    <dbReference type="NCBI Taxonomy" id="5762"/>
    <lineage>
        <taxon>Eukaryota</taxon>
        <taxon>Discoba</taxon>
        <taxon>Heterolobosea</taxon>
        <taxon>Tetramitia</taxon>
        <taxon>Eutetramitia</taxon>
        <taxon>Vahlkampfiidae</taxon>
        <taxon>Naegleria</taxon>
    </lineage>
</organism>
<dbReference type="PANTHER" id="PTHR31201">
    <property type="entry name" value="OS01G0585100 PROTEIN"/>
    <property type="match status" value="1"/>
</dbReference>
<keyword evidence="5" id="KW-0808">Transferase</keyword>
<evidence type="ECO:0000256" key="12">
    <source>
        <dbReference type="ARBA" id="ARBA00023315"/>
    </source>
</evidence>
<comment type="similarity">
    <text evidence="2">Belongs to the GPC1 family.</text>
</comment>
<dbReference type="RefSeq" id="XP_002673223.1">
    <property type="nucleotide sequence ID" value="XM_002673177.1"/>
</dbReference>
<dbReference type="Proteomes" id="UP000006671">
    <property type="component" value="Unassembled WGS sequence"/>
</dbReference>
<dbReference type="AlphaFoldDB" id="D2VRK9"/>
<keyword evidence="9 14" id="KW-0472">Membrane</keyword>
<evidence type="ECO:0000313" key="16">
    <source>
        <dbReference type="Proteomes" id="UP000006671"/>
    </source>
</evidence>
<evidence type="ECO:0000256" key="5">
    <source>
        <dbReference type="ARBA" id="ARBA00022679"/>
    </source>
</evidence>
<evidence type="ECO:0000256" key="11">
    <source>
        <dbReference type="ARBA" id="ARBA00023264"/>
    </source>
</evidence>